<feature type="region of interest" description="Disordered" evidence="1">
    <location>
        <begin position="1"/>
        <end position="35"/>
    </location>
</feature>
<dbReference type="AlphaFoldDB" id="A0A6A5T6T6"/>
<dbReference type="Proteomes" id="UP000800038">
    <property type="component" value="Unassembled WGS sequence"/>
</dbReference>
<accession>A0A6A5T6T6</accession>
<sequence length="248" mass="27471">MARRRAQSPAYSAARRVHATDAGSEEEATKTESQQVLAVGQILKKPKIDDNELQQFRATVTADQKKLKGVLAQRALQAKKEEKRRRDELASMVLEALQSPNRPTQGETPTFAGTTITGNAIYDSATNILTASGGLVQEYQRLDGMIAKMREEQAEPIAETWKQQVEETDKQLKLGARVALRNVKKVLGADVESEEMGMADGDRDVDMDVEGDTPGEGTVLNYELQKSLRYAERGVKRMVKGLPMDENH</sequence>
<protein>
    <submittedName>
        <fullName evidence="2">Uncharacterized protein</fullName>
    </submittedName>
</protein>
<evidence type="ECO:0000313" key="3">
    <source>
        <dbReference type="Proteomes" id="UP000800038"/>
    </source>
</evidence>
<reference evidence="2" key="1">
    <citation type="journal article" date="2020" name="Stud. Mycol.">
        <title>101 Dothideomycetes genomes: a test case for predicting lifestyles and emergence of pathogens.</title>
        <authorList>
            <person name="Haridas S."/>
            <person name="Albert R."/>
            <person name="Binder M."/>
            <person name="Bloem J."/>
            <person name="Labutti K."/>
            <person name="Salamov A."/>
            <person name="Andreopoulos B."/>
            <person name="Baker S."/>
            <person name="Barry K."/>
            <person name="Bills G."/>
            <person name="Bluhm B."/>
            <person name="Cannon C."/>
            <person name="Castanera R."/>
            <person name="Culley D."/>
            <person name="Daum C."/>
            <person name="Ezra D."/>
            <person name="Gonzalez J."/>
            <person name="Henrissat B."/>
            <person name="Kuo A."/>
            <person name="Liang C."/>
            <person name="Lipzen A."/>
            <person name="Lutzoni F."/>
            <person name="Magnuson J."/>
            <person name="Mondo S."/>
            <person name="Nolan M."/>
            <person name="Ohm R."/>
            <person name="Pangilinan J."/>
            <person name="Park H.-J."/>
            <person name="Ramirez L."/>
            <person name="Alfaro M."/>
            <person name="Sun H."/>
            <person name="Tritt A."/>
            <person name="Yoshinaga Y."/>
            <person name="Zwiers L.-H."/>
            <person name="Turgeon B."/>
            <person name="Goodwin S."/>
            <person name="Spatafora J."/>
            <person name="Crous P."/>
            <person name="Grigoriev I."/>
        </authorList>
    </citation>
    <scope>NUCLEOTIDE SEQUENCE</scope>
    <source>
        <strain evidence="2">CBS 161.51</strain>
    </source>
</reference>
<dbReference type="EMBL" id="ML976014">
    <property type="protein sequence ID" value="KAF1944767.1"/>
    <property type="molecule type" value="Genomic_DNA"/>
</dbReference>
<evidence type="ECO:0000313" key="2">
    <source>
        <dbReference type="EMBL" id="KAF1944767.1"/>
    </source>
</evidence>
<dbReference type="OrthoDB" id="3934814at2759"/>
<keyword evidence="3" id="KW-1185">Reference proteome</keyword>
<evidence type="ECO:0000256" key="1">
    <source>
        <dbReference type="SAM" id="MobiDB-lite"/>
    </source>
</evidence>
<gene>
    <name evidence="2" type="ORF">EJ02DRAFT_370778</name>
</gene>
<proteinExistence type="predicted"/>
<organism evidence="2 3">
    <name type="scientific">Clathrospora elynae</name>
    <dbReference type="NCBI Taxonomy" id="706981"/>
    <lineage>
        <taxon>Eukaryota</taxon>
        <taxon>Fungi</taxon>
        <taxon>Dikarya</taxon>
        <taxon>Ascomycota</taxon>
        <taxon>Pezizomycotina</taxon>
        <taxon>Dothideomycetes</taxon>
        <taxon>Pleosporomycetidae</taxon>
        <taxon>Pleosporales</taxon>
        <taxon>Diademaceae</taxon>
        <taxon>Clathrospora</taxon>
    </lineage>
</organism>
<name>A0A6A5T6T6_9PLEO</name>